<dbReference type="GO" id="GO:0016747">
    <property type="term" value="F:acyltransferase activity, transferring groups other than amino-acyl groups"/>
    <property type="evidence" value="ECO:0007669"/>
    <property type="project" value="InterPro"/>
</dbReference>
<protein>
    <submittedName>
        <fullName evidence="2">GNAT family N-acetyltransferase</fullName>
    </submittedName>
</protein>
<feature type="domain" description="N-acetyltransferase" evidence="1">
    <location>
        <begin position="196"/>
        <end position="295"/>
    </location>
</feature>
<comment type="caution">
    <text evidence="2">The sequence shown here is derived from an EMBL/GenBank/DDBJ whole genome shotgun (WGS) entry which is preliminary data.</text>
</comment>
<dbReference type="InterPro" id="IPR016181">
    <property type="entry name" value="Acyl_CoA_acyltransferase"/>
</dbReference>
<dbReference type="Proteomes" id="UP000316092">
    <property type="component" value="Unassembled WGS sequence"/>
</dbReference>
<evidence type="ECO:0000313" key="2">
    <source>
        <dbReference type="EMBL" id="TSA85880.1"/>
    </source>
</evidence>
<sequence length="313" mass="34447">MLPAELPTAPELAHFGLAAQHPLTRIWEPDETRLERLAEIYEFDLQLAGDLDLAAKRAEFLDVGQGAQAFLNRWVNVPPDLHAMLSIRFEGLDRAKPFVDASLLSRPLTELDLPALAEVAREVYGTFKPLYLRLWSAAPAGHFPETSPDKRFLAAPIVELRKVDVPTELSTRPTSDLRHYPDAQAAYASVDARHPDHPQQAQIESEETLQALIEAGTLFDVLVNGEWAGYIGSTENFAADTLGLDAYVVQELILAPLFRGKGYGTFLSTLLARALPDQSRVLIGIIHAENEGAITAALRAGRVDVGGWMQVRL</sequence>
<dbReference type="SUPFAM" id="SSF55729">
    <property type="entry name" value="Acyl-CoA N-acyltransferases (Nat)"/>
    <property type="match status" value="1"/>
</dbReference>
<evidence type="ECO:0000259" key="1">
    <source>
        <dbReference type="Pfam" id="PF00583"/>
    </source>
</evidence>
<gene>
    <name evidence="2" type="ORF">FNU79_08845</name>
</gene>
<dbReference type="Gene3D" id="3.40.630.30">
    <property type="match status" value="1"/>
</dbReference>
<dbReference type="InterPro" id="IPR000182">
    <property type="entry name" value="GNAT_dom"/>
</dbReference>
<dbReference type="RefSeq" id="WP_143720492.1">
    <property type="nucleotide sequence ID" value="NZ_VKDB01000007.1"/>
</dbReference>
<accession>A0A553V0A1</accession>
<dbReference type="EMBL" id="VKDB01000007">
    <property type="protein sequence ID" value="TSA85880.1"/>
    <property type="molecule type" value="Genomic_DNA"/>
</dbReference>
<evidence type="ECO:0000313" key="3">
    <source>
        <dbReference type="Proteomes" id="UP000316092"/>
    </source>
</evidence>
<keyword evidence="3" id="KW-1185">Reference proteome</keyword>
<dbReference type="OrthoDB" id="3825006at2"/>
<organism evidence="2 3">
    <name type="scientific">Deinococcus detaillensis</name>
    <dbReference type="NCBI Taxonomy" id="2592048"/>
    <lineage>
        <taxon>Bacteria</taxon>
        <taxon>Thermotogati</taxon>
        <taxon>Deinococcota</taxon>
        <taxon>Deinococci</taxon>
        <taxon>Deinococcales</taxon>
        <taxon>Deinococcaceae</taxon>
        <taxon>Deinococcus</taxon>
    </lineage>
</organism>
<reference evidence="2 3" key="1">
    <citation type="submission" date="2019-07" db="EMBL/GenBank/DDBJ databases">
        <title>Deinococcus detaillus sp. nov., isolated from humus soil in Antarctica.</title>
        <authorList>
            <person name="Zhang K."/>
        </authorList>
    </citation>
    <scope>NUCLEOTIDE SEQUENCE [LARGE SCALE GENOMIC DNA]</scope>
    <source>
        <strain evidence="2 3">H1</strain>
    </source>
</reference>
<name>A0A553V0A1_9DEIO</name>
<dbReference type="AlphaFoldDB" id="A0A553V0A1"/>
<keyword evidence="2" id="KW-0808">Transferase</keyword>
<proteinExistence type="predicted"/>
<dbReference type="Pfam" id="PF00583">
    <property type="entry name" value="Acetyltransf_1"/>
    <property type="match status" value="1"/>
</dbReference>